<sequence>MTSEDFARYVDMAMAGQGGLGFMRPVVEKELLHYELFSALDEAGLLKSLVFQGGTALRLCYGSNRFSEDLDFAGGISFDAKNMDTIKDCIVTQIGQRFGLEVTVKEPKAFSGGGKIHVDKWTVIIHTNPGRPDLPMQKIKLEIANVPAHTRDILPLRINYSVLIGRYPTLVAVETGDEILADKLIALPMSISRLNGSTVEPTPSRIRYRDIWDIAWLLSQGAHLETELVTQKIDD</sequence>
<dbReference type="Gene3D" id="3.10.450.620">
    <property type="entry name" value="JHP933, nucleotidyltransferase-like core domain"/>
    <property type="match status" value="1"/>
</dbReference>
<accession>A0A1M4UPA6</accession>
<dbReference type="EMBL" id="FQUL01000011">
    <property type="protein sequence ID" value="SHE58602.1"/>
    <property type="molecule type" value="Genomic_DNA"/>
</dbReference>
<dbReference type="GO" id="GO:0016740">
    <property type="term" value="F:transferase activity"/>
    <property type="evidence" value="ECO:0007669"/>
    <property type="project" value="UniProtKB-KW"/>
</dbReference>
<gene>
    <name evidence="1" type="ORF">SAMN02745225_01059</name>
</gene>
<dbReference type="STRING" id="1121881.SAMN02745225_01059"/>
<protein>
    <submittedName>
        <fullName evidence="1">Nucleotidyl transferase AbiEii toxin, Type IV TA system</fullName>
    </submittedName>
</protein>
<reference evidence="2" key="1">
    <citation type="submission" date="2016-11" db="EMBL/GenBank/DDBJ databases">
        <authorList>
            <person name="Varghese N."/>
            <person name="Submissions S."/>
        </authorList>
    </citation>
    <scope>NUCLEOTIDE SEQUENCE [LARGE SCALE GENOMIC DNA]</scope>
    <source>
        <strain evidence="2">DSM 19514</strain>
    </source>
</reference>
<keyword evidence="2" id="KW-1185">Reference proteome</keyword>
<keyword evidence="1" id="KW-0808">Transferase</keyword>
<proteinExistence type="predicted"/>
<name>A0A1M4UPA6_9ACTN</name>
<evidence type="ECO:0000313" key="1">
    <source>
        <dbReference type="EMBL" id="SHE58602.1"/>
    </source>
</evidence>
<dbReference type="InterPro" id="IPR014942">
    <property type="entry name" value="AbiEii"/>
</dbReference>
<dbReference type="RefSeq" id="WP_084660221.1">
    <property type="nucleotide sequence ID" value="NZ_FQUL01000011.1"/>
</dbReference>
<dbReference type="AlphaFoldDB" id="A0A1M4UPA6"/>
<organism evidence="1 2">
    <name type="scientific">Ferrithrix thermotolerans DSM 19514</name>
    <dbReference type="NCBI Taxonomy" id="1121881"/>
    <lineage>
        <taxon>Bacteria</taxon>
        <taxon>Bacillati</taxon>
        <taxon>Actinomycetota</taxon>
        <taxon>Acidimicrobiia</taxon>
        <taxon>Acidimicrobiales</taxon>
        <taxon>Acidimicrobiaceae</taxon>
        <taxon>Ferrithrix</taxon>
    </lineage>
</organism>
<dbReference type="Proteomes" id="UP000184295">
    <property type="component" value="Unassembled WGS sequence"/>
</dbReference>
<dbReference type="Pfam" id="PF08843">
    <property type="entry name" value="AbiEii"/>
    <property type="match status" value="1"/>
</dbReference>
<dbReference type="OrthoDB" id="158131at2"/>
<evidence type="ECO:0000313" key="2">
    <source>
        <dbReference type="Proteomes" id="UP000184295"/>
    </source>
</evidence>